<evidence type="ECO:0000256" key="2">
    <source>
        <dbReference type="ARBA" id="ARBA00006485"/>
    </source>
</evidence>
<dbReference type="AlphaFoldDB" id="A0A1E5RK75"/>
<comment type="similarity">
    <text evidence="2">Belongs to the protein kinase superfamily. CMGC Ser/Thr protein kinase family. CDC2/CDKX subfamily.</text>
</comment>
<feature type="domain" description="Protein kinase" evidence="22">
    <location>
        <begin position="37"/>
        <end position="524"/>
    </location>
</feature>
<dbReference type="SMART" id="SM00220">
    <property type="entry name" value="S_TKc"/>
    <property type="match status" value="1"/>
</dbReference>
<evidence type="ECO:0000256" key="11">
    <source>
        <dbReference type="ARBA" id="ARBA00022840"/>
    </source>
</evidence>
<feature type="compositionally biased region" description="Low complexity" evidence="21">
    <location>
        <begin position="124"/>
        <end position="138"/>
    </location>
</feature>
<gene>
    <name evidence="23" type="ORF">AWRI3580_g2989</name>
</gene>
<evidence type="ECO:0000256" key="4">
    <source>
        <dbReference type="ARBA" id="ARBA00012425"/>
    </source>
</evidence>
<dbReference type="GO" id="GO:0008353">
    <property type="term" value="F:RNA polymerase II CTD heptapeptide repeat kinase activity"/>
    <property type="evidence" value="ECO:0007669"/>
    <property type="project" value="UniProtKB-EC"/>
</dbReference>
<keyword evidence="12" id="KW-0460">Magnesium</keyword>
<keyword evidence="13" id="KW-0805">Transcription regulation</keyword>
<evidence type="ECO:0000256" key="9">
    <source>
        <dbReference type="ARBA" id="ARBA00022741"/>
    </source>
</evidence>
<keyword evidence="16" id="KW-0539">Nucleus</keyword>
<evidence type="ECO:0000313" key="23">
    <source>
        <dbReference type="EMBL" id="OEJ87310.1"/>
    </source>
</evidence>
<protein>
    <recommendedName>
        <fullName evidence="17">Cyclin-dependent kinase 8</fullName>
        <ecNumber evidence="4">2.7.11.22</ecNumber>
        <ecNumber evidence="3">2.7.11.23</ecNumber>
    </recommendedName>
</protein>
<dbReference type="GO" id="GO:0000307">
    <property type="term" value="C:cyclin-dependent protein kinase holoenzyme complex"/>
    <property type="evidence" value="ECO:0007669"/>
    <property type="project" value="UniProtKB-ARBA"/>
</dbReference>
<evidence type="ECO:0000256" key="20">
    <source>
        <dbReference type="ARBA" id="ARBA00049280"/>
    </source>
</evidence>
<evidence type="ECO:0000256" key="15">
    <source>
        <dbReference type="ARBA" id="ARBA00023163"/>
    </source>
</evidence>
<comment type="subcellular location">
    <subcellularLocation>
        <location evidence="1">Nucleus</location>
    </subcellularLocation>
</comment>
<evidence type="ECO:0000256" key="12">
    <source>
        <dbReference type="ARBA" id="ARBA00022842"/>
    </source>
</evidence>
<keyword evidence="14" id="KW-0010">Activator</keyword>
<sequence>MNQVDNINSKKPPTEVISIEPYKNRKDNSRISVLDEYEILGYIAAGTYGKVYKAKKLNNSEIEFNDELKPFNQISFQQESNNHVESENVDIINQDTKKKIKTEEQIDNSADPGSNLSIEEIEINKSQSNNNQKSNESKTFNKPKRLLISEELENKILEGESFATNENNKESSKTISQLLNSKRDEIDFFTKNEPDIEQIPEINIDQEIQEIQNKIILEQSKLNAEREAKIKAKGNVPPQFYAIKKFKTEREGFEALSYIGISQSACREMSISRELNNNHLTKLVGIFLEKKSIYMVSEFAEYDLLQIIHAHSHPHKKYIETKMLKSIMWQVLDGLSYLHQNWIMHRDLKPANIMVSYDGCVKIGDLGLARKFNNLIQSLYTGDKVVVTIWYRAPELLLGVRHYTPAIDLWAVGCIFAELISLRPIFKGEEAKMDNKKTVPFQTSQFKKILEVLGTPNTQNWTNLQEYPEYYNFARFPKYEDNLQNWYNAVQGKDSYALDLLKKLLIYDPIQRIDAENALNTEYFNVQPLPSLNIFEGLNYKYPPRKIHVNDNDILGLIKDKKNLPKQQVTQMKSNIVNNAEIIRQAEEKNANNNQQDINPGMIQQKITNMNYPTQIKNNLNLLTDEQKKLYLKAENDLIKAAEKKLIAKGESQETIQHHLKLIRLRVAEETRKKILNQQGLQNKVNVDTINGVSIDSSLPVAEQFKKLSSILRASLYRLLTMFNIPYSATDTNPELMKKMEKLQPLKSQFNESQMKELSIIKLCYQKERMLKQQIQYSLNQQQQSNGMEPASKKTKM</sequence>
<keyword evidence="24" id="KW-1185">Reference proteome</keyword>
<dbReference type="Gene3D" id="3.30.200.20">
    <property type="entry name" value="Phosphorylase Kinase, domain 1"/>
    <property type="match status" value="1"/>
</dbReference>
<evidence type="ECO:0000256" key="10">
    <source>
        <dbReference type="ARBA" id="ARBA00022777"/>
    </source>
</evidence>
<evidence type="ECO:0000256" key="8">
    <source>
        <dbReference type="ARBA" id="ARBA00022723"/>
    </source>
</evidence>
<dbReference type="EMBL" id="LPNN01000005">
    <property type="protein sequence ID" value="OEJ87310.1"/>
    <property type="molecule type" value="Genomic_DNA"/>
</dbReference>
<keyword evidence="5" id="KW-0678">Repressor</keyword>
<evidence type="ECO:0000256" key="21">
    <source>
        <dbReference type="SAM" id="MobiDB-lite"/>
    </source>
</evidence>
<dbReference type="GO" id="GO:0005524">
    <property type="term" value="F:ATP binding"/>
    <property type="evidence" value="ECO:0007669"/>
    <property type="project" value="UniProtKB-KW"/>
</dbReference>
<dbReference type="GO" id="GO:0004693">
    <property type="term" value="F:cyclin-dependent protein serine/threonine kinase activity"/>
    <property type="evidence" value="ECO:0007669"/>
    <property type="project" value="UniProtKB-EC"/>
</dbReference>
<organism evidence="23 24">
    <name type="scientific">Hanseniaspora uvarum</name>
    <name type="common">Yeast</name>
    <name type="synonym">Kloeckera apiculata</name>
    <dbReference type="NCBI Taxonomy" id="29833"/>
    <lineage>
        <taxon>Eukaryota</taxon>
        <taxon>Fungi</taxon>
        <taxon>Dikarya</taxon>
        <taxon>Ascomycota</taxon>
        <taxon>Saccharomycotina</taxon>
        <taxon>Saccharomycetes</taxon>
        <taxon>Saccharomycodales</taxon>
        <taxon>Saccharomycodaceae</taxon>
        <taxon>Hanseniaspora</taxon>
    </lineage>
</organism>
<dbReference type="InterPro" id="IPR011009">
    <property type="entry name" value="Kinase-like_dom_sf"/>
</dbReference>
<keyword evidence="8" id="KW-0479">Metal-binding</keyword>
<dbReference type="PROSITE" id="PS50011">
    <property type="entry name" value="PROTEIN_KINASE_DOM"/>
    <property type="match status" value="1"/>
</dbReference>
<evidence type="ECO:0000256" key="3">
    <source>
        <dbReference type="ARBA" id="ARBA00012409"/>
    </source>
</evidence>
<evidence type="ECO:0000313" key="24">
    <source>
        <dbReference type="Proteomes" id="UP000095358"/>
    </source>
</evidence>
<dbReference type="GO" id="GO:0009891">
    <property type="term" value="P:positive regulation of biosynthetic process"/>
    <property type="evidence" value="ECO:0007669"/>
    <property type="project" value="UniProtKB-ARBA"/>
</dbReference>
<comment type="caution">
    <text evidence="23">The sequence shown here is derived from an EMBL/GenBank/DDBJ whole genome shotgun (WGS) entry which is preliminary data.</text>
</comment>
<dbReference type="Proteomes" id="UP000095358">
    <property type="component" value="Unassembled WGS sequence"/>
</dbReference>
<feature type="region of interest" description="Disordered" evidence="21">
    <location>
        <begin position="123"/>
        <end position="144"/>
    </location>
</feature>
<accession>A0A1E5RK75</accession>
<dbReference type="EC" id="2.7.11.22" evidence="4"/>
<evidence type="ECO:0000256" key="1">
    <source>
        <dbReference type="ARBA" id="ARBA00004123"/>
    </source>
</evidence>
<evidence type="ECO:0000256" key="17">
    <source>
        <dbReference type="ARBA" id="ARBA00041823"/>
    </source>
</evidence>
<keyword evidence="7" id="KW-0808">Transferase</keyword>
<evidence type="ECO:0000256" key="18">
    <source>
        <dbReference type="ARBA" id="ARBA00047811"/>
    </source>
</evidence>
<comment type="catalytic activity">
    <reaction evidence="20">
        <text>[DNA-directed RNA polymerase] + ATP = phospho-[DNA-directed RNA polymerase] + ADP + H(+)</text>
        <dbReference type="Rhea" id="RHEA:10216"/>
        <dbReference type="Rhea" id="RHEA-COMP:11321"/>
        <dbReference type="Rhea" id="RHEA-COMP:11322"/>
        <dbReference type="ChEBI" id="CHEBI:15378"/>
        <dbReference type="ChEBI" id="CHEBI:30616"/>
        <dbReference type="ChEBI" id="CHEBI:43176"/>
        <dbReference type="ChEBI" id="CHEBI:68546"/>
        <dbReference type="ChEBI" id="CHEBI:456216"/>
        <dbReference type="EC" id="2.7.11.23"/>
    </reaction>
</comment>
<evidence type="ECO:0000256" key="13">
    <source>
        <dbReference type="ARBA" id="ARBA00023015"/>
    </source>
</evidence>
<evidence type="ECO:0000256" key="14">
    <source>
        <dbReference type="ARBA" id="ARBA00023159"/>
    </source>
</evidence>
<dbReference type="GO" id="GO:0046872">
    <property type="term" value="F:metal ion binding"/>
    <property type="evidence" value="ECO:0007669"/>
    <property type="project" value="UniProtKB-KW"/>
</dbReference>
<dbReference type="InterPro" id="IPR000719">
    <property type="entry name" value="Prot_kinase_dom"/>
</dbReference>
<dbReference type="SUPFAM" id="SSF56112">
    <property type="entry name" value="Protein kinase-like (PK-like)"/>
    <property type="match status" value="1"/>
</dbReference>
<dbReference type="InterPro" id="IPR008271">
    <property type="entry name" value="Ser/Thr_kinase_AS"/>
</dbReference>
<dbReference type="Gene3D" id="1.10.510.10">
    <property type="entry name" value="Transferase(Phosphotransferase) domain 1"/>
    <property type="match status" value="1"/>
</dbReference>
<dbReference type="GO" id="GO:0016592">
    <property type="term" value="C:mediator complex"/>
    <property type="evidence" value="ECO:0007669"/>
    <property type="project" value="TreeGrafter"/>
</dbReference>
<keyword evidence="11" id="KW-0067">ATP-binding</keyword>
<dbReference type="VEuPathDB" id="FungiDB:AWRI3580_g2989"/>
<dbReference type="InterPro" id="IPR050108">
    <property type="entry name" value="CDK"/>
</dbReference>
<keyword evidence="9" id="KW-0547">Nucleotide-binding</keyword>
<keyword evidence="6" id="KW-0723">Serine/threonine-protein kinase</keyword>
<evidence type="ECO:0000256" key="6">
    <source>
        <dbReference type="ARBA" id="ARBA00022527"/>
    </source>
</evidence>
<evidence type="ECO:0000256" key="7">
    <source>
        <dbReference type="ARBA" id="ARBA00022679"/>
    </source>
</evidence>
<name>A0A1E5RK75_HANUV</name>
<evidence type="ECO:0000259" key="22">
    <source>
        <dbReference type="PROSITE" id="PS50011"/>
    </source>
</evidence>
<comment type="catalytic activity">
    <reaction evidence="18">
        <text>L-threonyl-[protein] + ATP = O-phospho-L-threonyl-[protein] + ADP + H(+)</text>
        <dbReference type="Rhea" id="RHEA:46608"/>
        <dbReference type="Rhea" id="RHEA-COMP:11060"/>
        <dbReference type="Rhea" id="RHEA-COMP:11605"/>
        <dbReference type="ChEBI" id="CHEBI:15378"/>
        <dbReference type="ChEBI" id="CHEBI:30013"/>
        <dbReference type="ChEBI" id="CHEBI:30616"/>
        <dbReference type="ChEBI" id="CHEBI:61977"/>
        <dbReference type="ChEBI" id="CHEBI:456216"/>
        <dbReference type="EC" id="2.7.11.22"/>
    </reaction>
</comment>
<reference evidence="24" key="1">
    <citation type="journal article" date="2016" name="Genome Announc.">
        <title>Genome sequences of three species of Hanseniaspora isolated from spontaneous wine fermentations.</title>
        <authorList>
            <person name="Sternes P.R."/>
            <person name="Lee D."/>
            <person name="Kutyna D.R."/>
            <person name="Borneman A.R."/>
        </authorList>
    </citation>
    <scope>NUCLEOTIDE SEQUENCE [LARGE SCALE GENOMIC DNA]</scope>
    <source>
        <strain evidence="24">AWRI3580</strain>
    </source>
</reference>
<dbReference type="FunFam" id="1.10.510.10:FF:000408">
    <property type="entry name" value="Serine/threonine-protein kinase SSN3"/>
    <property type="match status" value="1"/>
</dbReference>
<dbReference type="PANTHER" id="PTHR24056">
    <property type="entry name" value="CELL DIVISION PROTEIN KINASE"/>
    <property type="match status" value="1"/>
</dbReference>
<proteinExistence type="inferred from homology"/>
<comment type="catalytic activity">
    <reaction evidence="19">
        <text>L-seryl-[protein] + ATP = O-phospho-L-seryl-[protein] + ADP + H(+)</text>
        <dbReference type="Rhea" id="RHEA:17989"/>
        <dbReference type="Rhea" id="RHEA-COMP:9863"/>
        <dbReference type="Rhea" id="RHEA-COMP:11604"/>
        <dbReference type="ChEBI" id="CHEBI:15378"/>
        <dbReference type="ChEBI" id="CHEBI:29999"/>
        <dbReference type="ChEBI" id="CHEBI:30616"/>
        <dbReference type="ChEBI" id="CHEBI:83421"/>
        <dbReference type="ChEBI" id="CHEBI:456216"/>
        <dbReference type="EC" id="2.7.11.22"/>
    </reaction>
</comment>
<keyword evidence="10 23" id="KW-0418">Kinase</keyword>
<evidence type="ECO:0000256" key="16">
    <source>
        <dbReference type="ARBA" id="ARBA00023242"/>
    </source>
</evidence>
<keyword evidence="15" id="KW-0804">Transcription</keyword>
<dbReference type="PROSITE" id="PS00108">
    <property type="entry name" value="PROTEIN_KINASE_ST"/>
    <property type="match status" value="1"/>
</dbReference>
<dbReference type="PANTHER" id="PTHR24056:SF495">
    <property type="entry name" value="CYCLIN-DEPENDENT KINASE 8-RELATED"/>
    <property type="match status" value="1"/>
</dbReference>
<evidence type="ECO:0000256" key="5">
    <source>
        <dbReference type="ARBA" id="ARBA00022491"/>
    </source>
</evidence>
<evidence type="ECO:0000256" key="19">
    <source>
        <dbReference type="ARBA" id="ARBA00048367"/>
    </source>
</evidence>
<dbReference type="STRING" id="29833.A0A1E5RK75"/>
<dbReference type="EC" id="2.7.11.23" evidence="3"/>
<dbReference type="Pfam" id="PF00069">
    <property type="entry name" value="Pkinase"/>
    <property type="match status" value="1"/>
</dbReference>
<dbReference type="OrthoDB" id="6284126at2759"/>